<sequence length="347" mass="39873">MSEVNEAVLVNDNFNPLEVLLEHSKIWKISTGYEPLGQCHPKNDLQTQAGFKCHEVFLFKNGFCCWIYAVIDQRASDATEADTLTENSLFNVNLTVKVKNGDDWLKCTKPYKDVAVVDVVMCKVNNGTRAFVGVLCLLVEFKWYKVQYTNNNTRSHKWFERPPEEIQAGLTIERTSEFNPNNMPFRYSDVGSDEGYIMASEYAFRKSAQANRFFRVNLVERSSPDLKKSLVLFSDLYIRKGESGKIYIRLMIMNSDYKWPMTTNTPLTMDLTIKKGTEKEKWKAKPYHAEIIAFNPWAVHVVSGNSLAFLGVSLPIRDAYEAQFFEEAFEDMASVEVKYSLTRQSLD</sequence>
<reference evidence="1" key="1">
    <citation type="journal article" date="2014" name="PLoS Genet.">
        <title>Signature Gene Expression Reveals Novel Clues to the Molecular Mechanisms of Dimorphic Transition in Penicillium marneffei.</title>
        <authorList>
            <person name="Yang E."/>
            <person name="Wang G."/>
            <person name="Cai J."/>
            <person name="Woo P.C."/>
            <person name="Lau S.K."/>
            <person name="Yuen K.-Y."/>
            <person name="Chow W.-N."/>
            <person name="Lin X."/>
        </authorList>
    </citation>
    <scope>NUCLEOTIDE SEQUENCE [LARGE SCALE GENOMIC DNA]</scope>
    <source>
        <strain evidence="1">PM1</strain>
    </source>
</reference>
<dbReference type="EMBL" id="JPOX01000008">
    <property type="protein sequence ID" value="KFX49807.1"/>
    <property type="molecule type" value="Genomic_DNA"/>
</dbReference>
<proteinExistence type="predicted"/>
<name>A0A093VB80_TALMA</name>
<gene>
    <name evidence="1" type="ORF">GQ26_0080410</name>
</gene>
<accession>A0A093VB80</accession>
<evidence type="ECO:0000313" key="1">
    <source>
        <dbReference type="EMBL" id="KFX49807.1"/>
    </source>
</evidence>
<comment type="caution">
    <text evidence="1">The sequence shown here is derived from an EMBL/GenBank/DDBJ whole genome shotgun (WGS) entry which is preliminary data.</text>
</comment>
<dbReference type="HOGENOM" id="CLU_799514_0_0_1"/>
<organism evidence="1">
    <name type="scientific">Talaromyces marneffei PM1</name>
    <dbReference type="NCBI Taxonomy" id="1077442"/>
    <lineage>
        <taxon>Eukaryota</taxon>
        <taxon>Fungi</taxon>
        <taxon>Dikarya</taxon>
        <taxon>Ascomycota</taxon>
        <taxon>Pezizomycotina</taxon>
        <taxon>Eurotiomycetes</taxon>
        <taxon>Eurotiomycetidae</taxon>
        <taxon>Eurotiales</taxon>
        <taxon>Trichocomaceae</taxon>
        <taxon>Talaromyces</taxon>
        <taxon>Talaromyces sect. Talaromyces</taxon>
    </lineage>
</organism>
<dbReference type="AlphaFoldDB" id="A0A093VB80"/>
<protein>
    <submittedName>
        <fullName evidence="1">Uncharacterized protein</fullName>
    </submittedName>
</protein>